<reference evidence="1" key="1">
    <citation type="submission" date="2023-03" db="EMBL/GenBank/DDBJ databases">
        <title>Massive genome expansion in bonnet fungi (Mycena s.s.) driven by repeated elements and novel gene families across ecological guilds.</title>
        <authorList>
            <consortium name="Lawrence Berkeley National Laboratory"/>
            <person name="Harder C.B."/>
            <person name="Miyauchi S."/>
            <person name="Viragh M."/>
            <person name="Kuo A."/>
            <person name="Thoen E."/>
            <person name="Andreopoulos B."/>
            <person name="Lu D."/>
            <person name="Skrede I."/>
            <person name="Drula E."/>
            <person name="Henrissat B."/>
            <person name="Morin E."/>
            <person name="Kohler A."/>
            <person name="Barry K."/>
            <person name="LaButti K."/>
            <person name="Morin E."/>
            <person name="Salamov A."/>
            <person name="Lipzen A."/>
            <person name="Mereny Z."/>
            <person name="Hegedus B."/>
            <person name="Baldrian P."/>
            <person name="Stursova M."/>
            <person name="Weitz H."/>
            <person name="Taylor A."/>
            <person name="Grigoriev I.V."/>
            <person name="Nagy L.G."/>
            <person name="Martin F."/>
            <person name="Kauserud H."/>
        </authorList>
    </citation>
    <scope>NUCLEOTIDE SEQUENCE</scope>
    <source>
        <strain evidence="1">CBHHK182m</strain>
    </source>
</reference>
<dbReference type="AlphaFoldDB" id="A0AAD7I0E6"/>
<keyword evidence="2" id="KW-1185">Reference proteome</keyword>
<organism evidence="1 2">
    <name type="scientific">Mycena metata</name>
    <dbReference type="NCBI Taxonomy" id="1033252"/>
    <lineage>
        <taxon>Eukaryota</taxon>
        <taxon>Fungi</taxon>
        <taxon>Dikarya</taxon>
        <taxon>Basidiomycota</taxon>
        <taxon>Agaricomycotina</taxon>
        <taxon>Agaricomycetes</taxon>
        <taxon>Agaricomycetidae</taxon>
        <taxon>Agaricales</taxon>
        <taxon>Marasmiineae</taxon>
        <taxon>Mycenaceae</taxon>
        <taxon>Mycena</taxon>
    </lineage>
</organism>
<comment type="caution">
    <text evidence="1">The sequence shown here is derived from an EMBL/GenBank/DDBJ whole genome shotgun (WGS) entry which is preliminary data.</text>
</comment>
<gene>
    <name evidence="1" type="ORF">B0H16DRAFT_1893362</name>
</gene>
<evidence type="ECO:0000313" key="1">
    <source>
        <dbReference type="EMBL" id="KAJ7731380.1"/>
    </source>
</evidence>
<name>A0AAD7I0E6_9AGAR</name>
<dbReference type="EMBL" id="JARKIB010000153">
    <property type="protein sequence ID" value="KAJ7731380.1"/>
    <property type="molecule type" value="Genomic_DNA"/>
</dbReference>
<sequence length="182" mass="20180">MSPIDSFWLARRPSGFPHSSFNVVVDPDVVLIVDHVFRRLARRAAMACQHAAPFSPSQVPLSVNLSFGTCGTHRYVSCTHYTRYISSNLVPSYTVSLFHTAQPPTHPVVITIPSANARAAAALIRLILRVLDLCRHRYRPRTPLLSPPLVTTPVPTAPPSRLFDSQDFTLLFASLCWNFSGT</sequence>
<accession>A0AAD7I0E6</accession>
<evidence type="ECO:0000313" key="2">
    <source>
        <dbReference type="Proteomes" id="UP001215598"/>
    </source>
</evidence>
<dbReference type="Proteomes" id="UP001215598">
    <property type="component" value="Unassembled WGS sequence"/>
</dbReference>
<protein>
    <submittedName>
        <fullName evidence="1">Uncharacterized protein</fullName>
    </submittedName>
</protein>
<proteinExistence type="predicted"/>